<keyword evidence="2" id="KW-1133">Transmembrane helix</keyword>
<dbReference type="PROSITE" id="PS50830">
    <property type="entry name" value="TNASE_3"/>
    <property type="match status" value="1"/>
</dbReference>
<sequence>MTHHLPDDTKDSEPENITDDVHGPSQRDIERSWDGYESGRDEGGADPRGIVWKAVIVMVSLVILASMTLGIIGPLFGGSQQDRQVQPERIAANVLRVIDGRTIIIDAGQGEQIVRLIGIKTPDFGNPFYNFSREVSQSWIGGKSVMLEADQLEIDSQGHLLRYVFFENIMINAALMLNGLGTIETELPNVRYDNYLKQMELQARESEVGIWDPNYGGSSLNAPQTFSEDLSNSPPKLASS</sequence>
<proteinExistence type="predicted"/>
<keyword evidence="2" id="KW-0472">Membrane</keyword>
<name>A0A381SDU4_9ZZZZ</name>
<dbReference type="SUPFAM" id="SSF50199">
    <property type="entry name" value="Staphylococcal nuclease"/>
    <property type="match status" value="1"/>
</dbReference>
<organism evidence="4">
    <name type="scientific">marine metagenome</name>
    <dbReference type="NCBI Taxonomy" id="408172"/>
    <lineage>
        <taxon>unclassified sequences</taxon>
        <taxon>metagenomes</taxon>
        <taxon>ecological metagenomes</taxon>
    </lineage>
</organism>
<dbReference type="InterPro" id="IPR016071">
    <property type="entry name" value="Staphylococal_nuclease_OB-fold"/>
</dbReference>
<dbReference type="InterPro" id="IPR035437">
    <property type="entry name" value="SNase_OB-fold_sf"/>
</dbReference>
<protein>
    <recommendedName>
        <fullName evidence="3">TNase-like domain-containing protein</fullName>
    </recommendedName>
</protein>
<dbReference type="EMBL" id="UINC01002977">
    <property type="protein sequence ID" value="SVA02166.1"/>
    <property type="molecule type" value="Genomic_DNA"/>
</dbReference>
<evidence type="ECO:0000313" key="4">
    <source>
        <dbReference type="EMBL" id="SVA02166.1"/>
    </source>
</evidence>
<dbReference type="AlphaFoldDB" id="A0A381SDU4"/>
<feature type="region of interest" description="Disordered" evidence="1">
    <location>
        <begin position="1"/>
        <end position="43"/>
    </location>
</feature>
<feature type="domain" description="TNase-like" evidence="3">
    <location>
        <begin position="88"/>
        <end position="213"/>
    </location>
</feature>
<reference evidence="4" key="1">
    <citation type="submission" date="2018-05" db="EMBL/GenBank/DDBJ databases">
        <authorList>
            <person name="Lanie J.A."/>
            <person name="Ng W.-L."/>
            <person name="Kazmierczak K.M."/>
            <person name="Andrzejewski T.M."/>
            <person name="Davidsen T.M."/>
            <person name="Wayne K.J."/>
            <person name="Tettelin H."/>
            <person name="Glass J.I."/>
            <person name="Rusch D."/>
            <person name="Podicherti R."/>
            <person name="Tsui H.-C.T."/>
            <person name="Winkler M.E."/>
        </authorList>
    </citation>
    <scope>NUCLEOTIDE SEQUENCE</scope>
</reference>
<keyword evidence="2" id="KW-0812">Transmembrane</keyword>
<feature type="transmembrane region" description="Helical" evidence="2">
    <location>
        <begin position="50"/>
        <end position="76"/>
    </location>
</feature>
<evidence type="ECO:0000256" key="2">
    <source>
        <dbReference type="SAM" id="Phobius"/>
    </source>
</evidence>
<evidence type="ECO:0000259" key="3">
    <source>
        <dbReference type="PROSITE" id="PS50830"/>
    </source>
</evidence>
<gene>
    <name evidence="4" type="ORF">METZ01_LOCUS55020</name>
</gene>
<dbReference type="Pfam" id="PF00565">
    <property type="entry name" value="SNase"/>
    <property type="match status" value="1"/>
</dbReference>
<accession>A0A381SDU4</accession>
<dbReference type="SMART" id="SM00318">
    <property type="entry name" value="SNc"/>
    <property type="match status" value="1"/>
</dbReference>
<evidence type="ECO:0000256" key="1">
    <source>
        <dbReference type="SAM" id="MobiDB-lite"/>
    </source>
</evidence>
<dbReference type="Gene3D" id="2.40.50.90">
    <property type="match status" value="1"/>
</dbReference>
<feature type="region of interest" description="Disordered" evidence="1">
    <location>
        <begin position="221"/>
        <end position="240"/>
    </location>
</feature>